<dbReference type="AlphaFoldDB" id="A0A3S9HAA4"/>
<evidence type="ECO:0000313" key="2">
    <source>
        <dbReference type="EMBL" id="AZP04295.1"/>
    </source>
</evidence>
<dbReference type="Proteomes" id="UP000273326">
    <property type="component" value="Chromosome"/>
</dbReference>
<keyword evidence="1" id="KW-0812">Transmembrane</keyword>
<dbReference type="EMBL" id="CP034465">
    <property type="protein sequence ID" value="AZP04295.1"/>
    <property type="molecule type" value="Genomic_DNA"/>
</dbReference>
<dbReference type="KEGG" id="jeh:EJN90_06375"/>
<keyword evidence="3" id="KW-1185">Reference proteome</keyword>
<keyword evidence="1" id="KW-1133">Transmembrane helix</keyword>
<accession>A0A3S9HAA4</accession>
<feature type="transmembrane region" description="Helical" evidence="1">
    <location>
        <begin position="99"/>
        <end position="117"/>
    </location>
</feature>
<feature type="transmembrane region" description="Helical" evidence="1">
    <location>
        <begin position="71"/>
        <end position="93"/>
    </location>
</feature>
<evidence type="ECO:0000313" key="3">
    <source>
        <dbReference type="Proteomes" id="UP000273326"/>
    </source>
</evidence>
<proteinExistence type="predicted"/>
<sequence length="119" mass="13708">MNKRTAFSIIFLPVLLMGTDILFAEAISEYTLRTMNPLPNYLSILVQVILQGLTLLIMYRSLAYKKEKNYRIILSVMIIASILIFFLSTSLFIPFQLYLISPFLIAYYGSSLLYSLFSK</sequence>
<dbReference type="OrthoDB" id="9891909at2"/>
<keyword evidence="1" id="KW-0472">Membrane</keyword>
<feature type="transmembrane region" description="Helical" evidence="1">
    <location>
        <begin position="40"/>
        <end position="59"/>
    </location>
</feature>
<gene>
    <name evidence="2" type="ORF">EJN90_06375</name>
</gene>
<reference evidence="3" key="1">
    <citation type="submission" date="2018-12" db="EMBL/GenBank/DDBJ databases">
        <title>Complete genome sequencing of Jeotgalibaca sp. H21T32.</title>
        <authorList>
            <person name="Bae J.-W."/>
            <person name="Lee S.-Y."/>
        </authorList>
    </citation>
    <scope>NUCLEOTIDE SEQUENCE [LARGE SCALE GENOMIC DNA]</scope>
    <source>
        <strain evidence="3">H21T32</strain>
    </source>
</reference>
<name>A0A3S9HAA4_9LACT</name>
<organism evidence="2 3">
    <name type="scientific">Jeotgalibaca ciconiae</name>
    <dbReference type="NCBI Taxonomy" id="2496265"/>
    <lineage>
        <taxon>Bacteria</taxon>
        <taxon>Bacillati</taxon>
        <taxon>Bacillota</taxon>
        <taxon>Bacilli</taxon>
        <taxon>Lactobacillales</taxon>
        <taxon>Carnobacteriaceae</taxon>
        <taxon>Jeotgalibaca</taxon>
    </lineage>
</organism>
<dbReference type="RefSeq" id="WP_126109567.1">
    <property type="nucleotide sequence ID" value="NZ_CP034465.1"/>
</dbReference>
<evidence type="ECO:0000256" key="1">
    <source>
        <dbReference type="SAM" id="Phobius"/>
    </source>
</evidence>
<protein>
    <submittedName>
        <fullName evidence="2">Uncharacterized protein</fullName>
    </submittedName>
</protein>